<evidence type="ECO:0000256" key="4">
    <source>
        <dbReference type="ARBA" id="ARBA00022679"/>
    </source>
</evidence>
<dbReference type="PANTHER" id="PTHR46390:SF1">
    <property type="entry name" value="MANNOSE-1-PHOSPHATE GUANYLYLTRANSFERASE"/>
    <property type="match status" value="1"/>
</dbReference>
<proteinExistence type="inferred from homology"/>
<dbReference type="InterPro" id="IPR014710">
    <property type="entry name" value="RmlC-like_jellyroll"/>
</dbReference>
<dbReference type="NCBIfam" id="TIGR01479">
    <property type="entry name" value="GMP_PMI"/>
    <property type="match status" value="1"/>
</dbReference>
<evidence type="ECO:0000259" key="10">
    <source>
        <dbReference type="Pfam" id="PF00483"/>
    </source>
</evidence>
<dbReference type="InterPro" id="IPR005835">
    <property type="entry name" value="NTP_transferase_dom"/>
</dbReference>
<dbReference type="GO" id="GO:0004475">
    <property type="term" value="F:mannose-1-phosphate guanylyltransferase (GTP) activity"/>
    <property type="evidence" value="ECO:0007669"/>
    <property type="project" value="UniProtKB-EC"/>
</dbReference>
<dbReference type="SUPFAM" id="SSF53448">
    <property type="entry name" value="Nucleotide-diphospho-sugar transferases"/>
    <property type="match status" value="1"/>
</dbReference>
<comment type="similarity">
    <text evidence="2 9">Belongs to the mannose-6-phosphate isomerase type 2 family.</text>
</comment>
<dbReference type="InterPro" id="IPR049577">
    <property type="entry name" value="GMPP_N"/>
</dbReference>
<evidence type="ECO:0000259" key="12">
    <source>
        <dbReference type="Pfam" id="PF22640"/>
    </source>
</evidence>
<feature type="domain" description="Mannose-6-phosphate isomerase type II C-terminal" evidence="11">
    <location>
        <begin position="351"/>
        <end position="465"/>
    </location>
</feature>
<dbReference type="CDD" id="cd02509">
    <property type="entry name" value="GDP-M1P_Guanylyltransferase"/>
    <property type="match status" value="1"/>
</dbReference>
<dbReference type="Pfam" id="PF22640">
    <property type="entry name" value="ManC_GMP_beta-helix"/>
    <property type="match status" value="1"/>
</dbReference>
<dbReference type="EC" id="2.7.7.13" evidence="3"/>
<protein>
    <recommendedName>
        <fullName evidence="3">mannose-1-phosphate guanylyltransferase</fullName>
        <ecNumber evidence="3">2.7.7.13</ecNumber>
    </recommendedName>
</protein>
<dbReference type="InterPro" id="IPR054566">
    <property type="entry name" value="ManC/GMP-like_b-helix"/>
</dbReference>
<dbReference type="InterPro" id="IPR011051">
    <property type="entry name" value="RmlC_Cupin_sf"/>
</dbReference>
<dbReference type="InterPro" id="IPR051161">
    <property type="entry name" value="Mannose-6P_isomerase_type2"/>
</dbReference>
<feature type="domain" description="MannoseP isomerase/GMP-like beta-helix" evidence="12">
    <location>
        <begin position="293"/>
        <end position="347"/>
    </location>
</feature>
<evidence type="ECO:0000256" key="1">
    <source>
        <dbReference type="ARBA" id="ARBA00004823"/>
    </source>
</evidence>
<reference evidence="13 14" key="1">
    <citation type="submission" date="2020-10" db="EMBL/GenBank/DDBJ databases">
        <title>Phylogeny of dyella-like bacteria.</title>
        <authorList>
            <person name="Fu J."/>
        </authorList>
    </citation>
    <scope>NUCLEOTIDE SEQUENCE [LARGE SCALE GENOMIC DNA]</scope>
    <source>
        <strain evidence="13 14">KACC 19113</strain>
    </source>
</reference>
<evidence type="ECO:0000313" key="14">
    <source>
        <dbReference type="Proteomes" id="UP001620339"/>
    </source>
</evidence>
<evidence type="ECO:0000259" key="11">
    <source>
        <dbReference type="Pfam" id="PF01050"/>
    </source>
</evidence>
<keyword evidence="5 13" id="KW-0548">Nucleotidyltransferase</keyword>
<dbReference type="Proteomes" id="UP001620339">
    <property type="component" value="Unassembled WGS sequence"/>
</dbReference>
<dbReference type="InterPro" id="IPR001538">
    <property type="entry name" value="Man6P_isomerase-2_C"/>
</dbReference>
<dbReference type="SUPFAM" id="SSF51182">
    <property type="entry name" value="RmlC-like cupins"/>
    <property type="match status" value="1"/>
</dbReference>
<evidence type="ECO:0000256" key="8">
    <source>
        <dbReference type="ARBA" id="ARBA00047343"/>
    </source>
</evidence>
<keyword evidence="13" id="KW-0413">Isomerase</keyword>
<gene>
    <name evidence="13" type="ORF">ISP25_16955</name>
</gene>
<comment type="pathway">
    <text evidence="1">Nucleotide-sugar biosynthesis; GDP-alpha-D-mannose biosynthesis; GDP-alpha-D-mannose from alpha-D-mannose 1-phosphate (GTP route): step 1/1.</text>
</comment>
<comment type="catalytic activity">
    <reaction evidence="8">
        <text>alpha-D-mannose 1-phosphate + GTP + H(+) = GDP-alpha-D-mannose + diphosphate</text>
        <dbReference type="Rhea" id="RHEA:15229"/>
        <dbReference type="ChEBI" id="CHEBI:15378"/>
        <dbReference type="ChEBI" id="CHEBI:33019"/>
        <dbReference type="ChEBI" id="CHEBI:37565"/>
        <dbReference type="ChEBI" id="CHEBI:57527"/>
        <dbReference type="ChEBI" id="CHEBI:58409"/>
        <dbReference type="EC" id="2.7.7.13"/>
    </reaction>
</comment>
<evidence type="ECO:0000256" key="2">
    <source>
        <dbReference type="ARBA" id="ARBA00006115"/>
    </source>
</evidence>
<evidence type="ECO:0000256" key="7">
    <source>
        <dbReference type="ARBA" id="ARBA00023134"/>
    </source>
</evidence>
<dbReference type="InterPro" id="IPR029044">
    <property type="entry name" value="Nucleotide-diphossugar_trans"/>
</dbReference>
<evidence type="ECO:0000256" key="6">
    <source>
        <dbReference type="ARBA" id="ARBA00022741"/>
    </source>
</evidence>
<dbReference type="InterPro" id="IPR006375">
    <property type="entry name" value="Man1P_GuaTrfase/Man6P_Isoase"/>
</dbReference>
<evidence type="ECO:0000256" key="5">
    <source>
        <dbReference type="ARBA" id="ARBA00022695"/>
    </source>
</evidence>
<name>A0ABW8JAM0_9GAMM</name>
<dbReference type="Gene3D" id="2.60.120.10">
    <property type="entry name" value="Jelly Rolls"/>
    <property type="match status" value="1"/>
</dbReference>
<dbReference type="CDD" id="cd02213">
    <property type="entry name" value="cupin_PMI_typeII_C"/>
    <property type="match status" value="1"/>
</dbReference>
<dbReference type="EMBL" id="JADIKK010000008">
    <property type="protein sequence ID" value="MFK2878763.1"/>
    <property type="molecule type" value="Genomic_DNA"/>
</dbReference>
<keyword evidence="14" id="KW-1185">Reference proteome</keyword>
<sequence>MLIPLILSGGSGTRLWPVSRRNLPKQFLSLAGHGTLFQQTVARTRALPEVAAPIVVASEDHRFLAAEQLLEAGVEGAAIVLEPLARNTAPAIALGALEALKRDPEALLLVLPADHLIGDTDTFTNAVAQALPLAKQGWLATFGIRPDRAETGFGYIRRGEALEAGSFRVERFVEKPDLATAEGYLADGGYDWNSGMFLFRADRYLEELGQHAPAMLAAVRAAHAAAQGDLDFVRVDKDAFGKVPEDSIDYAVMEKTTRAAVVPVSCGWSDIGSWSALWLAGERDADGNLREGDTLTVDTRNSLLRSHGRHLVATVGVEDLVVVTTPDATLVAHRDAAQEVKKIVDQLKASGRSEHSFHRVVHRPWGSYDSLEAGERFQVKRIVVKPGASLSLQMHHHRAEHWIVVSGTAEVTCGDKVFLLGENQSTYIPLGSTHRLRNPGKVPVELIEVQSGSYLGEDDIVRYDDVYGRA</sequence>
<dbReference type="Pfam" id="PF00483">
    <property type="entry name" value="NTP_transferase"/>
    <property type="match status" value="1"/>
</dbReference>
<dbReference type="GO" id="GO:0004476">
    <property type="term" value="F:mannose-6-phosphate isomerase activity"/>
    <property type="evidence" value="ECO:0007669"/>
    <property type="project" value="UniProtKB-EC"/>
</dbReference>
<dbReference type="Gene3D" id="3.90.550.10">
    <property type="entry name" value="Spore Coat Polysaccharide Biosynthesis Protein SpsA, Chain A"/>
    <property type="match status" value="1"/>
</dbReference>
<evidence type="ECO:0000256" key="3">
    <source>
        <dbReference type="ARBA" id="ARBA00012387"/>
    </source>
</evidence>
<keyword evidence="6" id="KW-0547">Nucleotide-binding</keyword>
<comment type="caution">
    <text evidence="13">The sequence shown here is derived from an EMBL/GenBank/DDBJ whole genome shotgun (WGS) entry which is preliminary data.</text>
</comment>
<keyword evidence="4 13" id="KW-0808">Transferase</keyword>
<evidence type="ECO:0000313" key="13">
    <source>
        <dbReference type="EMBL" id="MFK2878763.1"/>
    </source>
</evidence>
<dbReference type="Pfam" id="PF01050">
    <property type="entry name" value="MannoseP_isomer"/>
    <property type="match status" value="1"/>
</dbReference>
<feature type="domain" description="Nucleotidyl transferase" evidence="10">
    <location>
        <begin position="4"/>
        <end position="284"/>
    </location>
</feature>
<keyword evidence="7" id="KW-0342">GTP-binding</keyword>
<dbReference type="RefSeq" id="WP_404615573.1">
    <property type="nucleotide sequence ID" value="NZ_JADIKK010000008.1"/>
</dbReference>
<organism evidence="13 14">
    <name type="scientific">Rhodanobacter hydrolyticus</name>
    <dbReference type="NCBI Taxonomy" id="2250595"/>
    <lineage>
        <taxon>Bacteria</taxon>
        <taxon>Pseudomonadati</taxon>
        <taxon>Pseudomonadota</taxon>
        <taxon>Gammaproteobacteria</taxon>
        <taxon>Lysobacterales</taxon>
        <taxon>Rhodanobacteraceae</taxon>
        <taxon>Rhodanobacter</taxon>
    </lineage>
</organism>
<dbReference type="PANTHER" id="PTHR46390">
    <property type="entry name" value="MANNOSE-1-PHOSPHATE GUANYLYLTRANSFERASE"/>
    <property type="match status" value="1"/>
</dbReference>
<accession>A0ABW8JAM0</accession>
<evidence type="ECO:0000256" key="9">
    <source>
        <dbReference type="RuleBase" id="RU004190"/>
    </source>
</evidence>